<proteinExistence type="predicted"/>
<feature type="domain" description="WAP" evidence="4">
    <location>
        <begin position="226"/>
        <end position="269"/>
    </location>
</feature>
<dbReference type="SMART" id="SM00209">
    <property type="entry name" value="TSP1"/>
    <property type="match status" value="2"/>
</dbReference>
<accession>A0A8S3QYG4</accession>
<sequence>MSNPQHKFFNNISYKSDKTDSIYEEVPSENHSTEYDEIKLVYKKDHSNDVNIKLPNISPRRADIPSRRKIQISSWLLALIVVCSLIAVGLTGVVTFFSTNKILPETQFLGADQAGCSWSFWSSWSKCSITCGNGVQVRIRQQMNTTMLCSYNETFDSKTCSRSACAVQDADKTGCSWSFWSSWSKCSITCGNGTQVRIRQQMNTTMLCSYNETFDSKTCSRSACAGISSVGCPLPASLTRRCVEQCSSNSDCLGQRKCCYNGCGHTCET</sequence>
<dbReference type="PANTHER" id="PTHR22906">
    <property type="entry name" value="PROPERDIN"/>
    <property type="match status" value="1"/>
</dbReference>
<dbReference type="InterPro" id="IPR036645">
    <property type="entry name" value="Elafin-like_sf"/>
</dbReference>
<dbReference type="AlphaFoldDB" id="A0A8S3QYG4"/>
<dbReference type="PROSITE" id="PS50092">
    <property type="entry name" value="TSP1"/>
    <property type="match status" value="2"/>
</dbReference>
<dbReference type="InterPro" id="IPR000884">
    <property type="entry name" value="TSP1_rpt"/>
</dbReference>
<feature type="transmembrane region" description="Helical" evidence="3">
    <location>
        <begin position="75"/>
        <end position="97"/>
    </location>
</feature>
<dbReference type="InterPro" id="IPR036383">
    <property type="entry name" value="TSP1_rpt_sf"/>
</dbReference>
<dbReference type="EMBL" id="CAJPWZ010000729">
    <property type="protein sequence ID" value="CAG2199935.1"/>
    <property type="molecule type" value="Genomic_DNA"/>
</dbReference>
<dbReference type="SUPFAM" id="SSF57256">
    <property type="entry name" value="Elafin-like"/>
    <property type="match status" value="1"/>
</dbReference>
<protein>
    <recommendedName>
        <fullName evidence="4">WAP domain-containing protein</fullName>
    </recommendedName>
</protein>
<dbReference type="Pfam" id="PF00090">
    <property type="entry name" value="TSP_1"/>
    <property type="match status" value="2"/>
</dbReference>
<keyword evidence="3" id="KW-0812">Transmembrane</keyword>
<keyword evidence="1" id="KW-0677">Repeat</keyword>
<organism evidence="5 6">
    <name type="scientific">Mytilus edulis</name>
    <name type="common">Blue mussel</name>
    <dbReference type="NCBI Taxonomy" id="6550"/>
    <lineage>
        <taxon>Eukaryota</taxon>
        <taxon>Metazoa</taxon>
        <taxon>Spiralia</taxon>
        <taxon>Lophotrochozoa</taxon>
        <taxon>Mollusca</taxon>
        <taxon>Bivalvia</taxon>
        <taxon>Autobranchia</taxon>
        <taxon>Pteriomorphia</taxon>
        <taxon>Mytilida</taxon>
        <taxon>Mytiloidea</taxon>
        <taxon>Mytilidae</taxon>
        <taxon>Mytilinae</taxon>
        <taxon>Mytilus</taxon>
    </lineage>
</organism>
<gene>
    <name evidence="5" type="ORF">MEDL_14618</name>
</gene>
<keyword evidence="2" id="KW-1015">Disulfide bond</keyword>
<dbReference type="Proteomes" id="UP000683360">
    <property type="component" value="Unassembled WGS sequence"/>
</dbReference>
<keyword evidence="6" id="KW-1185">Reference proteome</keyword>
<dbReference type="Gene3D" id="2.20.100.10">
    <property type="entry name" value="Thrombospondin type-1 (TSP1) repeat"/>
    <property type="match status" value="2"/>
</dbReference>
<evidence type="ECO:0000313" key="5">
    <source>
        <dbReference type="EMBL" id="CAG2199935.1"/>
    </source>
</evidence>
<dbReference type="InterPro" id="IPR008197">
    <property type="entry name" value="WAP_dom"/>
</dbReference>
<keyword evidence="3" id="KW-1133">Transmembrane helix</keyword>
<dbReference type="OrthoDB" id="6097666at2759"/>
<dbReference type="CDD" id="cd00199">
    <property type="entry name" value="WAP"/>
    <property type="match status" value="1"/>
</dbReference>
<dbReference type="Gene3D" id="4.10.75.10">
    <property type="entry name" value="Elafin-like"/>
    <property type="match status" value="1"/>
</dbReference>
<evidence type="ECO:0000313" key="6">
    <source>
        <dbReference type="Proteomes" id="UP000683360"/>
    </source>
</evidence>
<name>A0A8S3QYG4_MYTED</name>
<evidence type="ECO:0000259" key="4">
    <source>
        <dbReference type="PROSITE" id="PS51390"/>
    </source>
</evidence>
<dbReference type="Pfam" id="PF00095">
    <property type="entry name" value="WAP"/>
    <property type="match status" value="1"/>
</dbReference>
<dbReference type="SUPFAM" id="SSF82895">
    <property type="entry name" value="TSP-1 type 1 repeat"/>
    <property type="match status" value="2"/>
</dbReference>
<dbReference type="GO" id="GO:0005576">
    <property type="term" value="C:extracellular region"/>
    <property type="evidence" value="ECO:0007669"/>
    <property type="project" value="InterPro"/>
</dbReference>
<dbReference type="SMART" id="SM00217">
    <property type="entry name" value="WAP"/>
    <property type="match status" value="1"/>
</dbReference>
<keyword evidence="3" id="KW-0472">Membrane</keyword>
<dbReference type="GO" id="GO:0030414">
    <property type="term" value="F:peptidase inhibitor activity"/>
    <property type="evidence" value="ECO:0007669"/>
    <property type="project" value="InterPro"/>
</dbReference>
<dbReference type="PANTHER" id="PTHR22906:SF49">
    <property type="entry name" value="COADHESIN-LIKE"/>
    <property type="match status" value="1"/>
</dbReference>
<reference evidence="5" key="1">
    <citation type="submission" date="2021-03" db="EMBL/GenBank/DDBJ databases">
        <authorList>
            <person name="Bekaert M."/>
        </authorList>
    </citation>
    <scope>NUCLEOTIDE SEQUENCE</scope>
</reference>
<dbReference type="PROSITE" id="PS51390">
    <property type="entry name" value="WAP"/>
    <property type="match status" value="1"/>
</dbReference>
<comment type="caution">
    <text evidence="5">The sequence shown here is derived from an EMBL/GenBank/DDBJ whole genome shotgun (WGS) entry which is preliminary data.</text>
</comment>
<evidence type="ECO:0000256" key="1">
    <source>
        <dbReference type="ARBA" id="ARBA00022737"/>
    </source>
</evidence>
<dbReference type="InterPro" id="IPR052065">
    <property type="entry name" value="Compl_asym_regulator"/>
</dbReference>
<evidence type="ECO:0000256" key="3">
    <source>
        <dbReference type="SAM" id="Phobius"/>
    </source>
</evidence>
<evidence type="ECO:0000256" key="2">
    <source>
        <dbReference type="ARBA" id="ARBA00023157"/>
    </source>
</evidence>